<evidence type="ECO:0000256" key="2">
    <source>
        <dbReference type="ARBA" id="ARBA00006730"/>
    </source>
</evidence>
<comment type="cofactor">
    <cofactor evidence="1 6">
        <name>FAD</name>
        <dbReference type="ChEBI" id="CHEBI:57692"/>
    </cofactor>
</comment>
<evidence type="ECO:0000256" key="6">
    <source>
        <dbReference type="PIRSR" id="PIRSR000189-1"/>
    </source>
</evidence>
<dbReference type="RefSeq" id="XP_033518858.1">
    <property type="nucleotide sequence ID" value="XM_033671884.1"/>
</dbReference>
<keyword evidence="5" id="KW-0560">Oxidoreductase</keyword>
<dbReference type="Gene3D" id="3.30.9.10">
    <property type="entry name" value="D-Amino Acid Oxidase, subunit A, domain 2"/>
    <property type="match status" value="1"/>
</dbReference>
<feature type="binding site" evidence="6">
    <location>
        <position position="322"/>
    </location>
    <ligand>
        <name>D-dopa</name>
        <dbReference type="ChEBI" id="CHEBI:149689"/>
    </ligand>
</feature>
<dbReference type="InterPro" id="IPR023209">
    <property type="entry name" value="DAO"/>
</dbReference>
<dbReference type="Proteomes" id="UP000799771">
    <property type="component" value="Unassembled WGS sequence"/>
</dbReference>
<feature type="binding site" evidence="6">
    <location>
        <position position="349"/>
    </location>
    <ligand>
        <name>D-dopa</name>
        <dbReference type="ChEBI" id="CHEBI:149689"/>
    </ligand>
</feature>
<keyword evidence="4 6" id="KW-0274">FAD</keyword>
<keyword evidence="3" id="KW-0285">Flavoprotein</keyword>
<keyword evidence="9" id="KW-1185">Reference proteome</keyword>
<gene>
    <name evidence="8" type="ORF">P153DRAFT_401080</name>
</gene>
<evidence type="ECO:0000256" key="1">
    <source>
        <dbReference type="ARBA" id="ARBA00001974"/>
    </source>
</evidence>
<evidence type="ECO:0000256" key="3">
    <source>
        <dbReference type="ARBA" id="ARBA00022630"/>
    </source>
</evidence>
<dbReference type="InterPro" id="IPR006076">
    <property type="entry name" value="FAD-dep_OxRdtase"/>
</dbReference>
<comment type="similarity">
    <text evidence="2">Belongs to the DAMOX/DASOX family.</text>
</comment>
<evidence type="ECO:0000259" key="7">
    <source>
        <dbReference type="Pfam" id="PF01266"/>
    </source>
</evidence>
<sequence length="378" mass="40769">MLQVKEGSLASRSASPRDVVVVGGGVIGLTTALVLSRDQSLRVTLVAKHLPGDSSPHYTSPWAGANFLPFSATGTKEHRWERDTWPALAALATDCPDTGIHFQDTILYTRRKDCVDATASVQCGLHSPEPWFKDLLPNFRIDYTTVANSPEVMFTTHFTSVCINPALYLPWLLGQCLRHGVQVKRASLHHILDAAKLHHTGLTADVVINCTGLGAAQLHGVRDSTVVPVRGQTILVNSDPGCMIGVSGSDEGPEELTYVMKRAGGGGTVLGGSYHRALAKPEADSGLAARILRRCVSYCPQLAQKLQEQGTLDTLSHRVGFRPCRTAGPRVEQERIGNINIVHNYGHGGFGYQTSYACAYDVAKMVHAMAASRPLAKL</sequence>
<proteinExistence type="inferred from homology"/>
<dbReference type="PANTHER" id="PTHR11530:SF16">
    <property type="entry name" value="D-AMINO ACID OXIDASE (AFU_ORTHOLOGUE AFUA_5G11290)"/>
    <property type="match status" value="1"/>
</dbReference>
<dbReference type="OrthoDB" id="409956at2759"/>
<dbReference type="PIRSF" id="PIRSF000189">
    <property type="entry name" value="D-aa_oxidase"/>
    <property type="match status" value="1"/>
</dbReference>
<feature type="binding site" evidence="6">
    <location>
        <position position="211"/>
    </location>
    <ligand>
        <name>FAD</name>
        <dbReference type="ChEBI" id="CHEBI:57692"/>
    </ligand>
</feature>
<dbReference type="AlphaFoldDB" id="A0A6A5ZZL5"/>
<feature type="domain" description="FAD dependent oxidoreductase" evidence="7">
    <location>
        <begin position="18"/>
        <end position="364"/>
    </location>
</feature>
<evidence type="ECO:0000256" key="5">
    <source>
        <dbReference type="ARBA" id="ARBA00023002"/>
    </source>
</evidence>
<dbReference type="EMBL" id="ML977519">
    <property type="protein sequence ID" value="KAF2124465.1"/>
    <property type="molecule type" value="Genomic_DNA"/>
</dbReference>
<dbReference type="Gene3D" id="3.40.50.720">
    <property type="entry name" value="NAD(P)-binding Rossmann-like Domain"/>
    <property type="match status" value="1"/>
</dbReference>
<feature type="binding site" evidence="6">
    <location>
        <begin position="59"/>
        <end position="60"/>
    </location>
    <ligand>
        <name>FAD</name>
        <dbReference type="ChEBI" id="CHEBI:57692"/>
    </ligand>
</feature>
<reference evidence="8" key="1">
    <citation type="journal article" date="2020" name="Stud. Mycol.">
        <title>101 Dothideomycetes genomes: a test case for predicting lifestyles and emergence of pathogens.</title>
        <authorList>
            <person name="Haridas S."/>
            <person name="Albert R."/>
            <person name="Binder M."/>
            <person name="Bloem J."/>
            <person name="Labutti K."/>
            <person name="Salamov A."/>
            <person name="Andreopoulos B."/>
            <person name="Baker S."/>
            <person name="Barry K."/>
            <person name="Bills G."/>
            <person name="Bluhm B."/>
            <person name="Cannon C."/>
            <person name="Castanera R."/>
            <person name="Culley D."/>
            <person name="Daum C."/>
            <person name="Ezra D."/>
            <person name="Gonzalez J."/>
            <person name="Henrissat B."/>
            <person name="Kuo A."/>
            <person name="Liang C."/>
            <person name="Lipzen A."/>
            <person name="Lutzoni F."/>
            <person name="Magnuson J."/>
            <person name="Mondo S."/>
            <person name="Nolan M."/>
            <person name="Ohm R."/>
            <person name="Pangilinan J."/>
            <person name="Park H.-J."/>
            <person name="Ramirez L."/>
            <person name="Alfaro M."/>
            <person name="Sun H."/>
            <person name="Tritt A."/>
            <person name="Yoshinaga Y."/>
            <person name="Zwiers L.-H."/>
            <person name="Turgeon B."/>
            <person name="Goodwin S."/>
            <person name="Spatafora J."/>
            <person name="Crous P."/>
            <person name="Grigoriev I."/>
        </authorList>
    </citation>
    <scope>NUCLEOTIDE SEQUENCE</scope>
    <source>
        <strain evidence="8">CBS 119687</strain>
    </source>
</reference>
<name>A0A6A5ZZL5_9PLEO</name>
<dbReference type="GeneID" id="54412316"/>
<protein>
    <submittedName>
        <fullName evidence="8">FAD dependent oxidoreductase</fullName>
    </submittedName>
</protein>
<dbReference type="GO" id="GO:0005737">
    <property type="term" value="C:cytoplasm"/>
    <property type="evidence" value="ECO:0007669"/>
    <property type="project" value="TreeGrafter"/>
</dbReference>
<accession>A0A6A5ZZL5</accession>
<dbReference type="Pfam" id="PF01266">
    <property type="entry name" value="DAO"/>
    <property type="match status" value="1"/>
</dbReference>
<evidence type="ECO:0000313" key="9">
    <source>
        <dbReference type="Proteomes" id="UP000799771"/>
    </source>
</evidence>
<dbReference type="PANTHER" id="PTHR11530">
    <property type="entry name" value="D-AMINO ACID OXIDASE"/>
    <property type="match status" value="1"/>
</dbReference>
<dbReference type="SUPFAM" id="SSF51971">
    <property type="entry name" value="Nucleotide-binding domain"/>
    <property type="match status" value="1"/>
</dbReference>
<dbReference type="GO" id="GO:0019478">
    <property type="term" value="P:D-amino acid catabolic process"/>
    <property type="evidence" value="ECO:0007669"/>
    <property type="project" value="TreeGrafter"/>
</dbReference>
<dbReference type="GO" id="GO:0071949">
    <property type="term" value="F:FAD binding"/>
    <property type="evidence" value="ECO:0007669"/>
    <property type="project" value="InterPro"/>
</dbReference>
<evidence type="ECO:0000256" key="4">
    <source>
        <dbReference type="ARBA" id="ARBA00022827"/>
    </source>
</evidence>
<evidence type="ECO:0000313" key="8">
    <source>
        <dbReference type="EMBL" id="KAF2124465.1"/>
    </source>
</evidence>
<organism evidence="8 9">
    <name type="scientific">Dothidotthia symphoricarpi CBS 119687</name>
    <dbReference type="NCBI Taxonomy" id="1392245"/>
    <lineage>
        <taxon>Eukaryota</taxon>
        <taxon>Fungi</taxon>
        <taxon>Dikarya</taxon>
        <taxon>Ascomycota</taxon>
        <taxon>Pezizomycotina</taxon>
        <taxon>Dothideomycetes</taxon>
        <taxon>Pleosporomycetidae</taxon>
        <taxon>Pleosporales</taxon>
        <taxon>Dothidotthiaceae</taxon>
        <taxon>Dothidotthia</taxon>
    </lineage>
</organism>
<dbReference type="GO" id="GO:0003884">
    <property type="term" value="F:D-amino-acid oxidase activity"/>
    <property type="evidence" value="ECO:0007669"/>
    <property type="project" value="InterPro"/>
</dbReference>
<feature type="binding site" evidence="6">
    <location>
        <position position="258"/>
    </location>
    <ligand>
        <name>D-dopa</name>
        <dbReference type="ChEBI" id="CHEBI:149689"/>
    </ligand>
</feature>
<dbReference type="SUPFAM" id="SSF54373">
    <property type="entry name" value="FAD-linked reductases, C-terminal domain"/>
    <property type="match status" value="1"/>
</dbReference>